<reference evidence="1" key="1">
    <citation type="journal article" date="2015" name="Nature">
        <title>Complex archaea that bridge the gap between prokaryotes and eukaryotes.</title>
        <authorList>
            <person name="Spang A."/>
            <person name="Saw J.H."/>
            <person name="Jorgensen S.L."/>
            <person name="Zaremba-Niedzwiedzka K."/>
            <person name="Martijn J."/>
            <person name="Lind A.E."/>
            <person name="van Eijk R."/>
            <person name="Schleper C."/>
            <person name="Guy L."/>
            <person name="Ettema T.J."/>
        </authorList>
    </citation>
    <scope>NUCLEOTIDE SEQUENCE</scope>
</reference>
<dbReference type="EMBL" id="LAZR01009721">
    <property type="protein sequence ID" value="KKM70950.1"/>
    <property type="molecule type" value="Genomic_DNA"/>
</dbReference>
<accession>A0A0F9M2T7</accession>
<sequence length="52" mass="6343">MSETHRMVCILWLTKEKRTCGTETNRTYRDIPMCDEHRPSRIKFQMVKVERT</sequence>
<proteinExistence type="predicted"/>
<name>A0A0F9M2T7_9ZZZZ</name>
<organism evidence="1">
    <name type="scientific">marine sediment metagenome</name>
    <dbReference type="NCBI Taxonomy" id="412755"/>
    <lineage>
        <taxon>unclassified sequences</taxon>
        <taxon>metagenomes</taxon>
        <taxon>ecological metagenomes</taxon>
    </lineage>
</organism>
<dbReference type="AlphaFoldDB" id="A0A0F9M2T7"/>
<gene>
    <name evidence="1" type="ORF">LCGC14_1435440</name>
</gene>
<evidence type="ECO:0000313" key="1">
    <source>
        <dbReference type="EMBL" id="KKM70950.1"/>
    </source>
</evidence>
<comment type="caution">
    <text evidence="1">The sequence shown here is derived from an EMBL/GenBank/DDBJ whole genome shotgun (WGS) entry which is preliminary data.</text>
</comment>
<protein>
    <submittedName>
        <fullName evidence="1">Uncharacterized protein</fullName>
    </submittedName>
</protein>